<dbReference type="Proteomes" id="UP000236630">
    <property type="component" value="Unassembled WGS sequence"/>
</dbReference>
<evidence type="ECO:0000256" key="4">
    <source>
        <dbReference type="ARBA" id="ARBA00023125"/>
    </source>
</evidence>
<keyword evidence="5" id="KW-0804">Transcription</keyword>
<gene>
    <name evidence="10" type="ORF">CUMW_203140</name>
</gene>
<evidence type="ECO:0000256" key="3">
    <source>
        <dbReference type="ARBA" id="ARBA00023015"/>
    </source>
</evidence>
<evidence type="ECO:0000259" key="9">
    <source>
        <dbReference type="PROSITE" id="PS51294"/>
    </source>
</evidence>
<feature type="domain" description="HTH myb-type" evidence="9">
    <location>
        <begin position="9"/>
        <end position="62"/>
    </location>
</feature>
<dbReference type="Pfam" id="PF00249">
    <property type="entry name" value="Myb_DNA-binding"/>
    <property type="match status" value="2"/>
</dbReference>
<evidence type="ECO:0000313" key="10">
    <source>
        <dbReference type="EMBL" id="GAY60578.1"/>
    </source>
</evidence>
<name>A0A2H5Q7G8_CITUN</name>
<evidence type="ECO:0000313" key="11">
    <source>
        <dbReference type="Proteomes" id="UP000236630"/>
    </source>
</evidence>
<sequence length="325" mass="35642">MGRAPCCDKANVKRGPWSPEEDATLKRYVETHGTGGNWIALPQKAGLKRCGKSCRLRWLNYLRPDIKHGNFTEDEDHVICTLYSQIGSRWSIIASRLPGRTDNDVKNYWNTKLKKKLLAGKVSLLTSNNANNSPIISGSNPTDTNHLHDSNPSISLPKSEACDPQYPASPTQLSSSPSMPLLTDHHDHIAYGLSTVNNHHFIPPHSAGMSFTSSTVSHQLGTSLKNSPVLTSSQEGSSVTLPAGNNVNGGVEDADQILMDFGFGIGDPCDQYYVNNNGTLWYNHQEKATSHHDDLSNWYPSLLAADSSYADIKPQGLNQSVINQY</sequence>
<keyword evidence="3" id="KW-0805">Transcription regulation</keyword>
<dbReference type="FunFam" id="1.10.10.60:FF:000015">
    <property type="entry name" value="Transcription factor RAX3"/>
    <property type="match status" value="1"/>
</dbReference>
<dbReference type="PROSITE" id="PS50090">
    <property type="entry name" value="MYB_LIKE"/>
    <property type="match status" value="2"/>
</dbReference>
<keyword evidence="4" id="KW-0238">DNA-binding</keyword>
<dbReference type="InterPro" id="IPR017930">
    <property type="entry name" value="Myb_dom"/>
</dbReference>
<dbReference type="PROSITE" id="PS51294">
    <property type="entry name" value="HTH_MYB"/>
    <property type="match status" value="2"/>
</dbReference>
<organism evidence="10 11">
    <name type="scientific">Citrus unshiu</name>
    <name type="common">Satsuma mandarin</name>
    <name type="synonym">Citrus nobilis var. unshiu</name>
    <dbReference type="NCBI Taxonomy" id="55188"/>
    <lineage>
        <taxon>Eukaryota</taxon>
        <taxon>Viridiplantae</taxon>
        <taxon>Streptophyta</taxon>
        <taxon>Embryophyta</taxon>
        <taxon>Tracheophyta</taxon>
        <taxon>Spermatophyta</taxon>
        <taxon>Magnoliopsida</taxon>
        <taxon>eudicotyledons</taxon>
        <taxon>Gunneridae</taxon>
        <taxon>Pentapetalae</taxon>
        <taxon>rosids</taxon>
        <taxon>malvids</taxon>
        <taxon>Sapindales</taxon>
        <taxon>Rutaceae</taxon>
        <taxon>Aurantioideae</taxon>
        <taxon>Citrus</taxon>
    </lineage>
</organism>
<feature type="region of interest" description="Disordered" evidence="7">
    <location>
        <begin position="130"/>
        <end position="177"/>
    </location>
</feature>
<keyword evidence="11" id="KW-1185">Reference proteome</keyword>
<feature type="domain" description="Myb-like" evidence="8">
    <location>
        <begin position="9"/>
        <end position="62"/>
    </location>
</feature>
<keyword evidence="2" id="KW-0677">Repeat</keyword>
<evidence type="ECO:0000256" key="1">
    <source>
        <dbReference type="ARBA" id="ARBA00004123"/>
    </source>
</evidence>
<dbReference type="InterPro" id="IPR001005">
    <property type="entry name" value="SANT/Myb"/>
</dbReference>
<evidence type="ECO:0000256" key="7">
    <source>
        <dbReference type="SAM" id="MobiDB-lite"/>
    </source>
</evidence>
<evidence type="ECO:0000256" key="5">
    <source>
        <dbReference type="ARBA" id="ARBA00023163"/>
    </source>
</evidence>
<dbReference type="GO" id="GO:0005634">
    <property type="term" value="C:nucleus"/>
    <property type="evidence" value="ECO:0007669"/>
    <property type="project" value="UniProtKB-SubCell"/>
</dbReference>
<protein>
    <submittedName>
        <fullName evidence="10">Uncharacterized protein</fullName>
    </submittedName>
</protein>
<dbReference type="SMART" id="SM00717">
    <property type="entry name" value="SANT"/>
    <property type="match status" value="2"/>
</dbReference>
<proteinExistence type="predicted"/>
<feature type="domain" description="HTH myb-type" evidence="9">
    <location>
        <begin position="63"/>
        <end position="117"/>
    </location>
</feature>
<feature type="compositionally biased region" description="Polar residues" evidence="7">
    <location>
        <begin position="130"/>
        <end position="156"/>
    </location>
</feature>
<dbReference type="SUPFAM" id="SSF46689">
    <property type="entry name" value="Homeodomain-like"/>
    <property type="match status" value="1"/>
</dbReference>
<comment type="subcellular location">
    <subcellularLocation>
        <location evidence="1">Nucleus</location>
    </subcellularLocation>
</comment>
<evidence type="ECO:0000259" key="8">
    <source>
        <dbReference type="PROSITE" id="PS50090"/>
    </source>
</evidence>
<dbReference type="GO" id="GO:0003677">
    <property type="term" value="F:DNA binding"/>
    <property type="evidence" value="ECO:0007669"/>
    <property type="project" value="UniProtKB-KW"/>
</dbReference>
<dbReference type="EMBL" id="BDQV01000239">
    <property type="protein sequence ID" value="GAY60578.1"/>
    <property type="molecule type" value="Genomic_DNA"/>
</dbReference>
<feature type="compositionally biased region" description="Polar residues" evidence="7">
    <location>
        <begin position="168"/>
        <end position="177"/>
    </location>
</feature>
<dbReference type="InterPro" id="IPR009057">
    <property type="entry name" value="Homeodomain-like_sf"/>
</dbReference>
<accession>A0A2H5Q7G8</accession>
<reference evidence="10 11" key="1">
    <citation type="journal article" date="2017" name="Front. Genet.">
        <title>Draft sequencing of the heterozygous diploid genome of Satsuma (Citrus unshiu Marc.) using a hybrid assembly approach.</title>
        <authorList>
            <person name="Shimizu T."/>
            <person name="Tanizawa Y."/>
            <person name="Mochizuki T."/>
            <person name="Nagasaki H."/>
            <person name="Yoshioka T."/>
            <person name="Toyoda A."/>
            <person name="Fujiyama A."/>
            <person name="Kaminuma E."/>
            <person name="Nakamura Y."/>
        </authorList>
    </citation>
    <scope>NUCLEOTIDE SEQUENCE [LARGE SCALE GENOMIC DNA]</scope>
    <source>
        <strain evidence="11">cv. Miyagawa wase</strain>
    </source>
</reference>
<dbReference type="AlphaFoldDB" id="A0A2H5Q7G8"/>
<feature type="domain" description="Myb-like" evidence="8">
    <location>
        <begin position="63"/>
        <end position="113"/>
    </location>
</feature>
<dbReference type="PANTHER" id="PTHR48000:SF67">
    <property type="entry name" value="MYB-LIKE DNA-BINDING DOMAIN CONTAINING PROTEIN, EXPRESSED"/>
    <property type="match status" value="1"/>
</dbReference>
<dbReference type="CDD" id="cd00167">
    <property type="entry name" value="SANT"/>
    <property type="match status" value="2"/>
</dbReference>
<dbReference type="PANTHER" id="PTHR48000">
    <property type="entry name" value="OS09G0431300 PROTEIN"/>
    <property type="match status" value="1"/>
</dbReference>
<evidence type="ECO:0000256" key="2">
    <source>
        <dbReference type="ARBA" id="ARBA00022737"/>
    </source>
</evidence>
<comment type="caution">
    <text evidence="10">The sequence shown here is derived from an EMBL/GenBank/DDBJ whole genome shotgun (WGS) entry which is preliminary data.</text>
</comment>
<dbReference type="Gene3D" id="1.10.10.60">
    <property type="entry name" value="Homeodomain-like"/>
    <property type="match status" value="2"/>
</dbReference>
<keyword evidence="6" id="KW-0539">Nucleus</keyword>
<evidence type="ECO:0000256" key="6">
    <source>
        <dbReference type="ARBA" id="ARBA00023242"/>
    </source>
</evidence>